<feature type="chain" id="PRO_5042515373" description="Lipoprotein" evidence="2">
    <location>
        <begin position="25"/>
        <end position="99"/>
    </location>
</feature>
<feature type="compositionally biased region" description="Low complexity" evidence="1">
    <location>
        <begin position="54"/>
        <end position="65"/>
    </location>
</feature>
<evidence type="ECO:0000313" key="4">
    <source>
        <dbReference type="Proteomes" id="UP001225498"/>
    </source>
</evidence>
<sequence>MTDINRLCRMAWVPFALLALMACAPGSDPAKTVERDAGTEAVPARPIAGVAQPASLAEGGAASEAVDLRRTDDGGVDSRKVDAAGQGADASAPPAAAKH</sequence>
<feature type="compositionally biased region" description="Low complexity" evidence="1">
    <location>
        <begin position="83"/>
        <end position="99"/>
    </location>
</feature>
<name>A0AAI9G5I8_STEMA</name>
<protein>
    <recommendedName>
        <fullName evidence="5">Lipoprotein</fullName>
    </recommendedName>
</protein>
<dbReference type="EMBL" id="ABLTIR010000080">
    <property type="protein sequence ID" value="EKZ1928062.1"/>
    <property type="molecule type" value="Genomic_DNA"/>
</dbReference>
<evidence type="ECO:0008006" key="5">
    <source>
        <dbReference type="Google" id="ProtNLM"/>
    </source>
</evidence>
<evidence type="ECO:0000313" key="3">
    <source>
        <dbReference type="EMBL" id="EKZ1928062.1"/>
    </source>
</evidence>
<comment type="caution">
    <text evidence="3">The sequence shown here is derived from an EMBL/GenBank/DDBJ whole genome shotgun (WGS) entry which is preliminary data.</text>
</comment>
<proteinExistence type="predicted"/>
<dbReference type="PROSITE" id="PS51257">
    <property type="entry name" value="PROKAR_LIPOPROTEIN"/>
    <property type="match status" value="1"/>
</dbReference>
<dbReference type="Proteomes" id="UP001225498">
    <property type="component" value="Unassembled WGS sequence"/>
</dbReference>
<feature type="compositionally biased region" description="Basic and acidic residues" evidence="1">
    <location>
        <begin position="66"/>
        <end position="82"/>
    </location>
</feature>
<dbReference type="AlphaFoldDB" id="A0AAI9G5I8"/>
<feature type="signal peptide" evidence="2">
    <location>
        <begin position="1"/>
        <end position="24"/>
    </location>
</feature>
<gene>
    <name evidence="3" type="ORF">REH87_003097</name>
</gene>
<organism evidence="3 4">
    <name type="scientific">Stenotrophomonas maltophilia</name>
    <name type="common">Pseudomonas maltophilia</name>
    <name type="synonym">Xanthomonas maltophilia</name>
    <dbReference type="NCBI Taxonomy" id="40324"/>
    <lineage>
        <taxon>Bacteria</taxon>
        <taxon>Pseudomonadati</taxon>
        <taxon>Pseudomonadota</taxon>
        <taxon>Gammaproteobacteria</taxon>
        <taxon>Lysobacterales</taxon>
        <taxon>Lysobacteraceae</taxon>
        <taxon>Stenotrophomonas</taxon>
        <taxon>Stenotrophomonas maltophilia group</taxon>
    </lineage>
</organism>
<evidence type="ECO:0000256" key="1">
    <source>
        <dbReference type="SAM" id="MobiDB-lite"/>
    </source>
</evidence>
<accession>A0AAI9G5I8</accession>
<keyword evidence="2" id="KW-0732">Signal</keyword>
<evidence type="ECO:0000256" key="2">
    <source>
        <dbReference type="SAM" id="SignalP"/>
    </source>
</evidence>
<feature type="region of interest" description="Disordered" evidence="1">
    <location>
        <begin position="44"/>
        <end position="99"/>
    </location>
</feature>
<dbReference type="RefSeq" id="WP_005408267.1">
    <property type="nucleotide sequence ID" value="NZ_CP051467.1"/>
</dbReference>
<reference evidence="3" key="1">
    <citation type="submission" date="2023-08" db="EMBL/GenBank/DDBJ databases">
        <authorList>
            <consortium name="Clinical and Environmental Microbiology Branch: Whole genome sequencing antimicrobial resistance pathogens in the healthcare setting"/>
        </authorList>
    </citation>
    <scope>NUCLEOTIDE SEQUENCE</scope>
    <source>
        <strain evidence="3">2023CJ-00293</strain>
    </source>
</reference>